<organism evidence="9">
    <name type="scientific">Chironomus riparius</name>
    <dbReference type="NCBI Taxonomy" id="315576"/>
    <lineage>
        <taxon>Eukaryota</taxon>
        <taxon>Metazoa</taxon>
        <taxon>Ecdysozoa</taxon>
        <taxon>Arthropoda</taxon>
        <taxon>Hexapoda</taxon>
        <taxon>Insecta</taxon>
        <taxon>Pterygota</taxon>
        <taxon>Neoptera</taxon>
        <taxon>Endopterygota</taxon>
        <taxon>Diptera</taxon>
        <taxon>Nematocera</taxon>
        <taxon>Chironomoidea</taxon>
        <taxon>Chironomidae</taxon>
        <taxon>Chironominae</taxon>
        <taxon>Chironomus</taxon>
    </lineage>
</organism>
<keyword evidence="3 6" id="KW-0561">Oxygen transport</keyword>
<evidence type="ECO:0000259" key="8">
    <source>
        <dbReference type="PROSITE" id="PS01033"/>
    </source>
</evidence>
<keyword evidence="7" id="KW-0732">Signal</keyword>
<feature type="domain" description="Globin" evidence="8">
    <location>
        <begin position="15"/>
        <end position="160"/>
    </location>
</feature>
<dbReference type="EMBL" id="OU895877">
    <property type="protein sequence ID" value="CAG9801276.1"/>
    <property type="molecule type" value="Genomic_DNA"/>
</dbReference>
<evidence type="ECO:0000256" key="3">
    <source>
        <dbReference type="ARBA" id="ARBA00022621"/>
    </source>
</evidence>
<dbReference type="Pfam" id="PF00042">
    <property type="entry name" value="Globin"/>
    <property type="match status" value="1"/>
</dbReference>
<dbReference type="PRINTS" id="PR00611">
    <property type="entry name" value="ERYTHCRUORIN"/>
</dbReference>
<dbReference type="GO" id="GO:0005833">
    <property type="term" value="C:hemoglobin complex"/>
    <property type="evidence" value="ECO:0007669"/>
    <property type="project" value="InterPro"/>
</dbReference>
<dbReference type="GO" id="GO:0046872">
    <property type="term" value="F:metal ion binding"/>
    <property type="evidence" value="ECO:0007669"/>
    <property type="project" value="UniProtKB-KW"/>
</dbReference>
<dbReference type="GO" id="GO:0005344">
    <property type="term" value="F:oxygen carrier activity"/>
    <property type="evidence" value="ECO:0007669"/>
    <property type="project" value="UniProtKB-KW"/>
</dbReference>
<evidence type="ECO:0000313" key="10">
    <source>
        <dbReference type="EMBL" id="CAG9801276.1"/>
    </source>
</evidence>
<keyword evidence="11" id="KW-1185">Reference proteome</keyword>
<dbReference type="PROSITE" id="PS01033">
    <property type="entry name" value="GLOBIN"/>
    <property type="match status" value="1"/>
</dbReference>
<dbReference type="PANTHER" id="PTHR47217">
    <property type="entry name" value="GLOBIN-LIKE PROTEIN"/>
    <property type="match status" value="1"/>
</dbReference>
<dbReference type="Gene3D" id="1.10.490.10">
    <property type="entry name" value="Globins"/>
    <property type="match status" value="1"/>
</dbReference>
<keyword evidence="2 6" id="KW-0349">Heme</keyword>
<dbReference type="InterPro" id="IPR044399">
    <property type="entry name" value="Mb-like_M"/>
</dbReference>
<dbReference type="InterPro" id="IPR009050">
    <property type="entry name" value="Globin-like_sf"/>
</dbReference>
<gene>
    <name evidence="10" type="ORF">CHIRRI_LOCUS4207</name>
</gene>
<dbReference type="GO" id="GO:0019825">
    <property type="term" value="F:oxygen binding"/>
    <property type="evidence" value="ECO:0007669"/>
    <property type="project" value="InterPro"/>
</dbReference>
<proteinExistence type="evidence at transcript level"/>
<dbReference type="InterPro" id="IPR012292">
    <property type="entry name" value="Globin/Proto"/>
</dbReference>
<dbReference type="Proteomes" id="UP001153620">
    <property type="component" value="Chromosome 1"/>
</dbReference>
<dbReference type="InterPro" id="IPR002336">
    <property type="entry name" value="Erythrocruorin"/>
</dbReference>
<protein>
    <submittedName>
        <fullName evidence="9">Globin 4</fullName>
    </submittedName>
</protein>
<feature type="chain" id="PRO_5040569159" evidence="7">
    <location>
        <begin position="17"/>
        <end position="160"/>
    </location>
</feature>
<reference evidence="10" key="3">
    <citation type="submission" date="2022-10" db="EMBL/GenBank/DDBJ databases">
        <authorList>
            <consortium name="ENA_rothamsted_submissions"/>
            <consortium name="culmorum"/>
            <person name="King R."/>
        </authorList>
    </citation>
    <scope>NUCLEOTIDE SEQUENCE</scope>
</reference>
<evidence type="ECO:0000313" key="11">
    <source>
        <dbReference type="Proteomes" id="UP001153620"/>
    </source>
</evidence>
<evidence type="ECO:0000256" key="1">
    <source>
        <dbReference type="ARBA" id="ARBA00022448"/>
    </source>
</evidence>
<dbReference type="AlphaFoldDB" id="A0A158UW74"/>
<dbReference type="OrthoDB" id="436496at2759"/>
<dbReference type="CDD" id="cd01040">
    <property type="entry name" value="Mb-like"/>
    <property type="match status" value="1"/>
</dbReference>
<feature type="signal peptide" evidence="7">
    <location>
        <begin position="1"/>
        <end position="16"/>
    </location>
</feature>
<evidence type="ECO:0000256" key="2">
    <source>
        <dbReference type="ARBA" id="ARBA00022617"/>
    </source>
</evidence>
<keyword evidence="4" id="KW-0479">Metal-binding</keyword>
<accession>A0A158UW74</accession>
<dbReference type="EMBL" id="KC993837">
    <property type="protein sequence ID" value="AHV85227.1"/>
    <property type="molecule type" value="mRNA"/>
</dbReference>
<evidence type="ECO:0000256" key="7">
    <source>
        <dbReference type="SAM" id="SignalP"/>
    </source>
</evidence>
<name>A0A158UW74_9DIPT</name>
<dbReference type="InterPro" id="IPR000971">
    <property type="entry name" value="Globin"/>
</dbReference>
<keyword evidence="1 6" id="KW-0813">Transport</keyword>
<evidence type="ECO:0000256" key="5">
    <source>
        <dbReference type="ARBA" id="ARBA00023004"/>
    </source>
</evidence>
<comment type="similarity">
    <text evidence="6">Belongs to the globin family.</text>
</comment>
<dbReference type="GO" id="GO:0020037">
    <property type="term" value="F:heme binding"/>
    <property type="evidence" value="ECO:0007669"/>
    <property type="project" value="InterPro"/>
</dbReference>
<reference evidence="9" key="1">
    <citation type="submission" date="2013-04" db="EMBL/GenBank/DDBJ databases">
        <title>Molecular gene characterization of monomer hemoglobin genes in Chironomus riparius (Diptera, Chironomidae) and effect analysis in response to various environmental stress conditions on gene and protein level.</title>
        <authorList>
            <person name="Park S.-Y."/>
            <person name="Choi J."/>
        </authorList>
    </citation>
    <scope>NUCLEOTIDE SEQUENCE</scope>
</reference>
<evidence type="ECO:0000256" key="6">
    <source>
        <dbReference type="RuleBase" id="RU000356"/>
    </source>
</evidence>
<evidence type="ECO:0000256" key="4">
    <source>
        <dbReference type="ARBA" id="ARBA00022723"/>
    </source>
</evidence>
<dbReference type="PANTHER" id="PTHR47217:SF1">
    <property type="entry name" value="GLOBIN-LIKE PROTEIN"/>
    <property type="match status" value="1"/>
</dbReference>
<dbReference type="GO" id="GO:0005576">
    <property type="term" value="C:extracellular region"/>
    <property type="evidence" value="ECO:0007669"/>
    <property type="project" value="InterPro"/>
</dbReference>
<evidence type="ECO:0000313" key="9">
    <source>
        <dbReference type="EMBL" id="AHV85227.1"/>
    </source>
</evidence>
<sequence length="160" mass="18199">MKVLAIFALCIIGAFATPCDDFKIMQEAWNTMKNEEVEILYTVFKAYPDIQAKFPQFVGKDLETIKGTAEFAVHATRIVSFMTEVISLLGNPDNLPAIMTLLSKLGKDHKSRGITVKQFDEFHEAFHNFLHTHSAWNDNVDAAWHCNEKKIRKVINANLE</sequence>
<dbReference type="SUPFAM" id="SSF46458">
    <property type="entry name" value="Globin-like"/>
    <property type="match status" value="1"/>
</dbReference>
<keyword evidence="5" id="KW-0408">Iron</keyword>
<reference evidence="10" key="2">
    <citation type="submission" date="2022-01" db="EMBL/GenBank/DDBJ databases">
        <authorList>
            <person name="King R."/>
        </authorList>
    </citation>
    <scope>NUCLEOTIDE SEQUENCE</scope>
</reference>